<dbReference type="Proteomes" id="UP001418222">
    <property type="component" value="Unassembled WGS sequence"/>
</dbReference>
<feature type="compositionally biased region" description="Basic residues" evidence="1">
    <location>
        <begin position="63"/>
        <end position="77"/>
    </location>
</feature>
<sequence>MDGGGSSPIQAQTGFGFPPALSGDEIQRPGLGFPPPLSGDDIQRPKPCLRRALDRSPCGAPPHSRRHSLRHSLRSRRRSTRIRLEAVDQLRLQSGIHPDCTSSPAPNISCSHLAPWPEQHKESILFQKTRSISTSEHEPQLPSPHDHNNPLNCGTFSYCHIFSTNPHLRAHQALLQCDKQLGCVPS</sequence>
<dbReference type="AlphaFoldDB" id="A0AAP0BKI9"/>
<name>A0AAP0BKI9_9ASPA</name>
<organism evidence="2 3">
    <name type="scientific">Platanthera zijinensis</name>
    <dbReference type="NCBI Taxonomy" id="2320716"/>
    <lineage>
        <taxon>Eukaryota</taxon>
        <taxon>Viridiplantae</taxon>
        <taxon>Streptophyta</taxon>
        <taxon>Embryophyta</taxon>
        <taxon>Tracheophyta</taxon>
        <taxon>Spermatophyta</taxon>
        <taxon>Magnoliopsida</taxon>
        <taxon>Liliopsida</taxon>
        <taxon>Asparagales</taxon>
        <taxon>Orchidaceae</taxon>
        <taxon>Orchidoideae</taxon>
        <taxon>Orchideae</taxon>
        <taxon>Orchidinae</taxon>
        <taxon>Platanthera</taxon>
    </lineage>
</organism>
<protein>
    <submittedName>
        <fullName evidence="2">Uncharacterized protein</fullName>
    </submittedName>
</protein>
<keyword evidence="3" id="KW-1185">Reference proteome</keyword>
<evidence type="ECO:0000313" key="2">
    <source>
        <dbReference type="EMBL" id="KAK8942860.1"/>
    </source>
</evidence>
<proteinExistence type="predicted"/>
<accession>A0AAP0BKI9</accession>
<evidence type="ECO:0000313" key="3">
    <source>
        <dbReference type="Proteomes" id="UP001418222"/>
    </source>
</evidence>
<dbReference type="EMBL" id="JBBWWQ010000007">
    <property type="protein sequence ID" value="KAK8942860.1"/>
    <property type="molecule type" value="Genomic_DNA"/>
</dbReference>
<gene>
    <name evidence="2" type="ORF">KSP39_PZI008720</name>
</gene>
<reference evidence="2 3" key="1">
    <citation type="journal article" date="2022" name="Nat. Plants">
        <title>Genomes of leafy and leafless Platanthera orchids illuminate the evolution of mycoheterotrophy.</title>
        <authorList>
            <person name="Li M.H."/>
            <person name="Liu K.W."/>
            <person name="Li Z."/>
            <person name="Lu H.C."/>
            <person name="Ye Q.L."/>
            <person name="Zhang D."/>
            <person name="Wang J.Y."/>
            <person name="Li Y.F."/>
            <person name="Zhong Z.M."/>
            <person name="Liu X."/>
            <person name="Yu X."/>
            <person name="Liu D.K."/>
            <person name="Tu X.D."/>
            <person name="Liu B."/>
            <person name="Hao Y."/>
            <person name="Liao X.Y."/>
            <person name="Jiang Y.T."/>
            <person name="Sun W.H."/>
            <person name="Chen J."/>
            <person name="Chen Y.Q."/>
            <person name="Ai Y."/>
            <person name="Zhai J.W."/>
            <person name="Wu S.S."/>
            <person name="Zhou Z."/>
            <person name="Hsiao Y.Y."/>
            <person name="Wu W.L."/>
            <person name="Chen Y.Y."/>
            <person name="Lin Y.F."/>
            <person name="Hsu J.L."/>
            <person name="Li C.Y."/>
            <person name="Wang Z.W."/>
            <person name="Zhao X."/>
            <person name="Zhong W.Y."/>
            <person name="Ma X.K."/>
            <person name="Ma L."/>
            <person name="Huang J."/>
            <person name="Chen G.Z."/>
            <person name="Huang M.Z."/>
            <person name="Huang L."/>
            <person name="Peng D.H."/>
            <person name="Luo Y.B."/>
            <person name="Zou S.Q."/>
            <person name="Chen S.P."/>
            <person name="Lan S."/>
            <person name="Tsai W.C."/>
            <person name="Van de Peer Y."/>
            <person name="Liu Z.J."/>
        </authorList>
    </citation>
    <scope>NUCLEOTIDE SEQUENCE [LARGE SCALE GENOMIC DNA]</scope>
    <source>
        <strain evidence="2">Lor287</strain>
    </source>
</reference>
<feature type="region of interest" description="Disordered" evidence="1">
    <location>
        <begin position="1"/>
        <end position="77"/>
    </location>
</feature>
<comment type="caution">
    <text evidence="2">The sequence shown here is derived from an EMBL/GenBank/DDBJ whole genome shotgun (WGS) entry which is preliminary data.</text>
</comment>
<evidence type="ECO:0000256" key="1">
    <source>
        <dbReference type="SAM" id="MobiDB-lite"/>
    </source>
</evidence>